<dbReference type="PROSITE" id="PS50249">
    <property type="entry name" value="MPN"/>
    <property type="match status" value="1"/>
</dbReference>
<evidence type="ECO:0000256" key="5">
    <source>
        <dbReference type="ARBA" id="ARBA00023049"/>
    </source>
</evidence>
<evidence type="ECO:0000256" key="4">
    <source>
        <dbReference type="ARBA" id="ARBA00022833"/>
    </source>
</evidence>
<evidence type="ECO:0000256" key="3">
    <source>
        <dbReference type="ARBA" id="ARBA00022801"/>
    </source>
</evidence>
<dbReference type="Gene3D" id="3.40.140.10">
    <property type="entry name" value="Cytidine Deaminase, domain 2"/>
    <property type="match status" value="1"/>
</dbReference>
<comment type="caution">
    <text evidence="7">The sequence shown here is derived from an EMBL/GenBank/DDBJ whole genome shotgun (WGS) entry which is preliminary data.</text>
</comment>
<protein>
    <recommendedName>
        <fullName evidence="6">MPN domain-containing protein</fullName>
    </recommendedName>
</protein>
<dbReference type="SMART" id="SM00232">
    <property type="entry name" value="JAB_MPN"/>
    <property type="match status" value="1"/>
</dbReference>
<dbReference type="CDD" id="cd08070">
    <property type="entry name" value="MPN_like"/>
    <property type="match status" value="1"/>
</dbReference>
<organism evidence="7 8">
    <name type="scientific">Crenobacter luteus</name>
    <dbReference type="NCBI Taxonomy" id="1452487"/>
    <lineage>
        <taxon>Bacteria</taxon>
        <taxon>Pseudomonadati</taxon>
        <taxon>Pseudomonadota</taxon>
        <taxon>Betaproteobacteria</taxon>
        <taxon>Neisseriales</taxon>
        <taxon>Neisseriaceae</taxon>
        <taxon>Crenobacter</taxon>
    </lineage>
</organism>
<dbReference type="AlphaFoldDB" id="A0A161SL70"/>
<dbReference type="SUPFAM" id="SSF102712">
    <property type="entry name" value="JAB1/MPN domain"/>
    <property type="match status" value="1"/>
</dbReference>
<dbReference type="GO" id="GO:0006508">
    <property type="term" value="P:proteolysis"/>
    <property type="evidence" value="ECO:0007669"/>
    <property type="project" value="UniProtKB-KW"/>
</dbReference>
<evidence type="ECO:0000313" key="8">
    <source>
        <dbReference type="Proteomes" id="UP000076625"/>
    </source>
</evidence>
<sequence length="135" mass="15014">MRLPPPVRAELETAARAGYPHEVCGLLIGARDGDDCRVDAMRTARNLNRERARDRYELDPADYLAAETDARAAGREIVGVWHTHPDHPAAPSETDRAAAWEGWSYLILSVARDGVREFASWRLAGSAFEREEIAS</sequence>
<dbReference type="InterPro" id="IPR037518">
    <property type="entry name" value="MPN"/>
</dbReference>
<keyword evidence="1" id="KW-0645">Protease</keyword>
<gene>
    <name evidence="7" type="ORF">AVW16_05165</name>
</gene>
<dbReference type="FunFam" id="3.40.140.10:FF:000085">
    <property type="entry name" value="Mov34/MPN/PAD-1 family protein"/>
    <property type="match status" value="1"/>
</dbReference>
<dbReference type="InterPro" id="IPR051929">
    <property type="entry name" value="VirAsm_ModProt"/>
</dbReference>
<dbReference type="GO" id="GO:0008270">
    <property type="term" value="F:zinc ion binding"/>
    <property type="evidence" value="ECO:0007669"/>
    <property type="project" value="TreeGrafter"/>
</dbReference>
<name>A0A161SL70_9NEIS</name>
<dbReference type="STRING" id="1452487.AVW16_05165"/>
<keyword evidence="4" id="KW-0862">Zinc</keyword>
<keyword evidence="8" id="KW-1185">Reference proteome</keyword>
<dbReference type="GO" id="GO:0008235">
    <property type="term" value="F:metalloexopeptidase activity"/>
    <property type="evidence" value="ECO:0007669"/>
    <property type="project" value="TreeGrafter"/>
</dbReference>
<dbReference type="PANTHER" id="PTHR34858">
    <property type="entry name" value="CYSO-CYSTEINE PEPTIDASE"/>
    <property type="match status" value="1"/>
</dbReference>
<evidence type="ECO:0000313" key="7">
    <source>
        <dbReference type="EMBL" id="KZE35190.1"/>
    </source>
</evidence>
<keyword evidence="2" id="KW-0479">Metal-binding</keyword>
<dbReference type="InterPro" id="IPR028090">
    <property type="entry name" value="JAB_dom_prok"/>
</dbReference>
<evidence type="ECO:0000259" key="6">
    <source>
        <dbReference type="PROSITE" id="PS50249"/>
    </source>
</evidence>
<dbReference type="EMBL" id="LQQU01000003">
    <property type="protein sequence ID" value="KZE35190.1"/>
    <property type="molecule type" value="Genomic_DNA"/>
</dbReference>
<keyword evidence="5" id="KW-0482">Metalloprotease</keyword>
<dbReference type="Pfam" id="PF14464">
    <property type="entry name" value="Prok-JAB"/>
    <property type="match status" value="1"/>
</dbReference>
<evidence type="ECO:0000256" key="1">
    <source>
        <dbReference type="ARBA" id="ARBA00022670"/>
    </source>
</evidence>
<evidence type="ECO:0000256" key="2">
    <source>
        <dbReference type="ARBA" id="ARBA00022723"/>
    </source>
</evidence>
<accession>A0A161SL70</accession>
<dbReference type="PANTHER" id="PTHR34858:SF1">
    <property type="entry name" value="CYSO-CYSTEINE PEPTIDASE"/>
    <property type="match status" value="1"/>
</dbReference>
<reference evidence="8" key="1">
    <citation type="submission" date="2016-01" db="EMBL/GenBank/DDBJ databases">
        <title>Draft genome of Chromobacterium sp. F49.</title>
        <authorList>
            <person name="Hong K.W."/>
        </authorList>
    </citation>
    <scope>NUCLEOTIDE SEQUENCE [LARGE SCALE GENOMIC DNA]</scope>
    <source>
        <strain evidence="8">CN10</strain>
    </source>
</reference>
<feature type="domain" description="MPN" evidence="6">
    <location>
        <begin position="1"/>
        <end position="134"/>
    </location>
</feature>
<keyword evidence="3" id="KW-0378">Hydrolase</keyword>
<dbReference type="Proteomes" id="UP000076625">
    <property type="component" value="Unassembled WGS sequence"/>
</dbReference>
<proteinExistence type="predicted"/>
<dbReference type="InterPro" id="IPR000555">
    <property type="entry name" value="JAMM/MPN+_dom"/>
</dbReference>